<dbReference type="InterPro" id="IPR039785">
    <property type="entry name" value="MINY3/4"/>
</dbReference>
<dbReference type="InterPro" id="IPR025257">
    <property type="entry name" value="MINDY-3/4_CD"/>
</dbReference>
<name>A0A553QZ30_9TELE</name>
<dbReference type="EC" id="3.4.19.12" evidence="2"/>
<dbReference type="SMART" id="SM01174">
    <property type="entry name" value="DUF4205"/>
    <property type="match status" value="1"/>
</dbReference>
<keyword evidence="2" id="KW-0833">Ubl conjugation pathway</keyword>
<feature type="non-terminal residue" evidence="4">
    <location>
        <position position="1"/>
    </location>
</feature>
<dbReference type="OrthoDB" id="10263628at2759"/>
<dbReference type="Pfam" id="PF13898">
    <property type="entry name" value="MINDY-3_4_CD"/>
    <property type="match status" value="1"/>
</dbReference>
<dbReference type="GO" id="GO:0071108">
    <property type="term" value="P:protein K48-linked deubiquitination"/>
    <property type="evidence" value="ECO:0007669"/>
    <property type="project" value="InterPro"/>
</dbReference>
<dbReference type="GO" id="GO:0006508">
    <property type="term" value="P:proteolysis"/>
    <property type="evidence" value="ECO:0007669"/>
    <property type="project" value="UniProtKB-KW"/>
</dbReference>
<reference evidence="4 5" key="1">
    <citation type="journal article" date="2019" name="Sci. Data">
        <title>Hybrid genome assembly and annotation of Danionella translucida.</title>
        <authorList>
            <person name="Kadobianskyi M."/>
            <person name="Schulze L."/>
            <person name="Schuelke M."/>
            <person name="Judkewitz B."/>
        </authorList>
    </citation>
    <scope>NUCLEOTIDE SEQUENCE [LARGE SCALE GENOMIC DNA]</scope>
    <source>
        <strain evidence="4 5">Bolton</strain>
    </source>
</reference>
<dbReference type="PANTHER" id="PTHR12473:SF8">
    <property type="entry name" value="UBIQUITIN CARBOXYL-TERMINAL HYDROLASE MINDY-4-RELATED"/>
    <property type="match status" value="1"/>
</dbReference>
<dbReference type="EMBL" id="SRMA01025397">
    <property type="protein sequence ID" value="TRY95222.1"/>
    <property type="molecule type" value="Genomic_DNA"/>
</dbReference>
<keyword evidence="5" id="KW-1185">Reference proteome</keyword>
<keyword evidence="2" id="KW-0788">Thiol protease</keyword>
<accession>A0A553QZ30</accession>
<gene>
    <name evidence="4" type="ORF">DNTS_010032</name>
</gene>
<evidence type="ECO:0000256" key="2">
    <source>
        <dbReference type="RuleBase" id="RU367088"/>
    </source>
</evidence>
<comment type="catalytic activity">
    <reaction evidence="2">
        <text>Thiol-dependent hydrolysis of ester, thioester, amide, peptide and isopeptide bonds formed by the C-terminal Gly of ubiquitin (a 76-residue protein attached to proteins as an intracellular targeting signal).</text>
        <dbReference type="EC" id="3.4.19.12"/>
    </reaction>
</comment>
<comment type="similarity">
    <text evidence="1 2">Belongs to the MINDY deubiquitinase family. FAM188 subfamily.</text>
</comment>
<evidence type="ECO:0000256" key="1">
    <source>
        <dbReference type="ARBA" id="ARBA00011074"/>
    </source>
</evidence>
<proteinExistence type="inferred from homology"/>
<comment type="function">
    <text evidence="2">Hydrolase that can remove 'Lys-48'-linked conjugated ubiquitin from proteins.</text>
</comment>
<dbReference type="GO" id="GO:0004843">
    <property type="term" value="F:cysteine-type deubiquitinase activity"/>
    <property type="evidence" value="ECO:0007669"/>
    <property type="project" value="UniProtKB-UniRule"/>
</dbReference>
<feature type="domain" description="Deubiquitinating enzyme MINDY-3/4 conserved" evidence="3">
    <location>
        <begin position="36"/>
        <end position="374"/>
    </location>
</feature>
<dbReference type="PANTHER" id="PTHR12473">
    <property type="entry name" value="UBIQUITIN CARBOXYL-TERMINAL HYDROLASE MINDY-4-RELATED"/>
    <property type="match status" value="1"/>
</dbReference>
<dbReference type="AlphaFoldDB" id="A0A553QZ30"/>
<evidence type="ECO:0000259" key="3">
    <source>
        <dbReference type="SMART" id="SM01174"/>
    </source>
</evidence>
<dbReference type="GO" id="GO:1990380">
    <property type="term" value="F:K48-linked deubiquitinase activity"/>
    <property type="evidence" value="ECO:0007669"/>
    <property type="project" value="UniProtKB-UniRule"/>
</dbReference>
<comment type="caution">
    <text evidence="4">The sequence shown here is derived from an EMBL/GenBank/DDBJ whole genome shotgun (WGS) entry which is preliminary data.</text>
</comment>
<dbReference type="Proteomes" id="UP000316079">
    <property type="component" value="Unassembled WGS sequence"/>
</dbReference>
<protein>
    <recommendedName>
        <fullName evidence="2">Ubiquitin carboxyl-terminal hydrolase MINDY</fullName>
        <ecNumber evidence="2">3.4.19.12</ecNumber>
    </recommendedName>
</protein>
<evidence type="ECO:0000313" key="5">
    <source>
        <dbReference type="Proteomes" id="UP000316079"/>
    </source>
</evidence>
<organism evidence="4 5">
    <name type="scientific">Danionella cerebrum</name>
    <dbReference type="NCBI Taxonomy" id="2873325"/>
    <lineage>
        <taxon>Eukaryota</taxon>
        <taxon>Metazoa</taxon>
        <taxon>Chordata</taxon>
        <taxon>Craniata</taxon>
        <taxon>Vertebrata</taxon>
        <taxon>Euteleostomi</taxon>
        <taxon>Actinopterygii</taxon>
        <taxon>Neopterygii</taxon>
        <taxon>Teleostei</taxon>
        <taxon>Ostariophysi</taxon>
        <taxon>Cypriniformes</taxon>
        <taxon>Danionidae</taxon>
        <taxon>Danioninae</taxon>
        <taxon>Danionella</taxon>
    </lineage>
</organism>
<keyword evidence="2" id="KW-0378">Hydrolase</keyword>
<keyword evidence="2" id="KW-0645">Protease</keyword>
<sequence length="379" mass="42163">DDIENEEGLSGVPNKIRPELPLERTPIDQTTAIALKEILFGSPMACFTDEWKQQNFSFSDTPGLKYGFVQKKGGPCGVLAAVQACVLQKLLFEESSTSSLDQKLEQSKNLRTKCLCLALGDVLWRAGNMKRATVAINTGRSMFTPIGRYKTDGVLEMMSYVTVETLDDLAFVLEQNIRQFESGPFGCILLTISAILSRTITTIQGDMDVPTSTLIGAHGYCTQELVNLLLCGCAVSNVFDHEMKLDSGNGNFTLLKGIKTPSNIGLLSLFEYYNICKVGSHLKNPKFPIWLVCSESHFSVLFGLSEDLAHSKEQEFDLFYYDGLANQQEPIRLTIYPHSAARTSHRDDTDADLIPPLELCIRTKWHNAEVCWNDTDPIL</sequence>
<evidence type="ECO:0000313" key="4">
    <source>
        <dbReference type="EMBL" id="TRY95222.1"/>
    </source>
</evidence>